<feature type="transmembrane region" description="Helical" evidence="1">
    <location>
        <begin position="67"/>
        <end position="85"/>
    </location>
</feature>
<keyword evidence="3" id="KW-1185">Reference proteome</keyword>
<name>A0A8J2TXN6_9MICO</name>
<dbReference type="InterPro" id="IPR025962">
    <property type="entry name" value="SdpI/YhfL"/>
</dbReference>
<reference evidence="2" key="2">
    <citation type="submission" date="2020-09" db="EMBL/GenBank/DDBJ databases">
        <authorList>
            <person name="Sun Q."/>
            <person name="Zhou Y."/>
        </authorList>
    </citation>
    <scope>NUCLEOTIDE SEQUENCE</scope>
    <source>
        <strain evidence="2">CGMCC 1.12785</strain>
    </source>
</reference>
<keyword evidence="1" id="KW-0472">Membrane</keyword>
<dbReference type="AlphaFoldDB" id="A0A8J2TXN6"/>
<dbReference type="Pfam" id="PF13630">
    <property type="entry name" value="SdpI"/>
    <property type="match status" value="1"/>
</dbReference>
<accession>A0A8J2TXN6</accession>
<keyword evidence="1" id="KW-0812">Transmembrane</keyword>
<evidence type="ECO:0000313" key="3">
    <source>
        <dbReference type="Proteomes" id="UP000616114"/>
    </source>
</evidence>
<feature type="transmembrane region" description="Helical" evidence="1">
    <location>
        <begin position="91"/>
        <end position="114"/>
    </location>
</feature>
<dbReference type="EMBL" id="BMFY01000005">
    <property type="protein sequence ID" value="GGA12921.1"/>
    <property type="molecule type" value="Genomic_DNA"/>
</dbReference>
<dbReference type="RefSeq" id="WP_188550288.1">
    <property type="nucleotide sequence ID" value="NZ_BMFY01000005.1"/>
</dbReference>
<evidence type="ECO:0008006" key="4">
    <source>
        <dbReference type="Google" id="ProtNLM"/>
    </source>
</evidence>
<dbReference type="Proteomes" id="UP000616114">
    <property type="component" value="Unassembled WGS sequence"/>
</dbReference>
<evidence type="ECO:0000313" key="2">
    <source>
        <dbReference type="EMBL" id="GGA12921.1"/>
    </source>
</evidence>
<protein>
    <recommendedName>
        <fullName evidence="4">SdpI/YhfL family protein</fullName>
    </recommendedName>
</protein>
<gene>
    <name evidence="2" type="ORF">GCM10011333_14780</name>
</gene>
<comment type="caution">
    <text evidence="2">The sequence shown here is derived from an EMBL/GenBank/DDBJ whole genome shotgun (WGS) entry which is preliminary data.</text>
</comment>
<sequence>MPEELIARALLACSMMGSGVLLLWIAEAAANGRLRRNQLAGIRTAATLASDEAWLAAHRRARPSTRWAGWCAVLGGVPAVLPVPLPIFAGAALLGCLGMIGLVLYGAAVGTAAARTAGSGSDS</sequence>
<proteinExistence type="predicted"/>
<reference evidence="2" key="1">
    <citation type="journal article" date="2014" name="Int. J. Syst. Evol. Microbiol.">
        <title>Complete genome sequence of Corynebacterium casei LMG S-19264T (=DSM 44701T), isolated from a smear-ripened cheese.</title>
        <authorList>
            <consortium name="US DOE Joint Genome Institute (JGI-PGF)"/>
            <person name="Walter F."/>
            <person name="Albersmeier A."/>
            <person name="Kalinowski J."/>
            <person name="Ruckert C."/>
        </authorList>
    </citation>
    <scope>NUCLEOTIDE SEQUENCE</scope>
    <source>
        <strain evidence="2">CGMCC 1.12785</strain>
    </source>
</reference>
<organism evidence="2 3">
    <name type="scientific">Sediminivirga luteola</name>
    <dbReference type="NCBI Taxonomy" id="1774748"/>
    <lineage>
        <taxon>Bacteria</taxon>
        <taxon>Bacillati</taxon>
        <taxon>Actinomycetota</taxon>
        <taxon>Actinomycetes</taxon>
        <taxon>Micrococcales</taxon>
        <taxon>Brevibacteriaceae</taxon>
        <taxon>Sediminivirga</taxon>
    </lineage>
</organism>
<keyword evidence="1" id="KW-1133">Transmembrane helix</keyword>
<evidence type="ECO:0000256" key="1">
    <source>
        <dbReference type="SAM" id="Phobius"/>
    </source>
</evidence>
<feature type="transmembrane region" description="Helical" evidence="1">
    <location>
        <begin position="6"/>
        <end position="26"/>
    </location>
</feature>